<organism evidence="8 9">
    <name type="scientific">Lachnospira hominis</name>
    <name type="common">ex Liu et al. 2021</name>
    <dbReference type="NCBI Taxonomy" id="2763051"/>
    <lineage>
        <taxon>Bacteria</taxon>
        <taxon>Bacillati</taxon>
        <taxon>Bacillota</taxon>
        <taxon>Clostridia</taxon>
        <taxon>Lachnospirales</taxon>
        <taxon>Lachnospiraceae</taxon>
        <taxon>Lachnospira</taxon>
    </lineage>
</organism>
<keyword evidence="3" id="KW-1003">Cell membrane</keyword>
<protein>
    <submittedName>
        <fullName evidence="8">MATE family efflux transporter</fullName>
    </submittedName>
</protein>
<evidence type="ECO:0000256" key="7">
    <source>
        <dbReference type="SAM" id="Phobius"/>
    </source>
</evidence>
<feature type="transmembrane region" description="Helical" evidence="7">
    <location>
        <begin position="174"/>
        <end position="193"/>
    </location>
</feature>
<keyword evidence="6 7" id="KW-0472">Membrane</keyword>
<evidence type="ECO:0000313" key="9">
    <source>
        <dbReference type="Proteomes" id="UP000628463"/>
    </source>
</evidence>
<feature type="transmembrane region" description="Helical" evidence="7">
    <location>
        <begin position="321"/>
        <end position="343"/>
    </location>
</feature>
<evidence type="ECO:0000256" key="6">
    <source>
        <dbReference type="ARBA" id="ARBA00023136"/>
    </source>
</evidence>
<dbReference type="PANTHER" id="PTHR43549:SF3">
    <property type="entry name" value="MULTIDRUG RESISTANCE PROTEIN YPNP-RELATED"/>
    <property type="match status" value="1"/>
</dbReference>
<evidence type="ECO:0000256" key="4">
    <source>
        <dbReference type="ARBA" id="ARBA00022692"/>
    </source>
</evidence>
<keyword evidence="4 7" id="KW-0812">Transmembrane</keyword>
<dbReference type="Pfam" id="PF01554">
    <property type="entry name" value="MatE"/>
    <property type="match status" value="2"/>
</dbReference>
<feature type="transmembrane region" description="Helical" evidence="7">
    <location>
        <begin position="142"/>
        <end position="167"/>
    </location>
</feature>
<keyword evidence="9" id="KW-1185">Reference proteome</keyword>
<comment type="caution">
    <text evidence="8">The sequence shown here is derived from an EMBL/GenBank/DDBJ whole genome shotgun (WGS) entry which is preliminary data.</text>
</comment>
<gene>
    <name evidence="8" type="ORF">H8S01_06275</name>
</gene>
<keyword evidence="5 7" id="KW-1133">Transmembrane helix</keyword>
<dbReference type="PANTHER" id="PTHR43549">
    <property type="entry name" value="MULTIDRUG RESISTANCE PROTEIN YPNP-RELATED"/>
    <property type="match status" value="1"/>
</dbReference>
<evidence type="ECO:0000256" key="5">
    <source>
        <dbReference type="ARBA" id="ARBA00022989"/>
    </source>
</evidence>
<dbReference type="InterPro" id="IPR002528">
    <property type="entry name" value="MATE_fam"/>
</dbReference>
<proteinExistence type="predicted"/>
<evidence type="ECO:0000256" key="2">
    <source>
        <dbReference type="ARBA" id="ARBA00022448"/>
    </source>
</evidence>
<evidence type="ECO:0000256" key="1">
    <source>
        <dbReference type="ARBA" id="ARBA00004651"/>
    </source>
</evidence>
<dbReference type="PIRSF" id="PIRSF006603">
    <property type="entry name" value="DinF"/>
    <property type="match status" value="1"/>
</dbReference>
<reference evidence="8 9" key="1">
    <citation type="submission" date="2020-08" db="EMBL/GenBank/DDBJ databases">
        <title>Genome public.</title>
        <authorList>
            <person name="Liu C."/>
            <person name="Sun Q."/>
        </authorList>
    </citation>
    <scope>NUCLEOTIDE SEQUENCE [LARGE SCALE GENOMIC DNA]</scope>
    <source>
        <strain evidence="8 9">NSJ-43</strain>
    </source>
</reference>
<sequence length="457" mass="49895">MLNKSGAKSYQMDMCTGSILKKMLIFSLPLMASSMLQLLFNAADIIVVGRFAGDNALAAVGSNTALINLLTNFFMGLSIGANVLVARYFGAKNDKDLSETVHTAMMLSIYSGIILTIIGVLCAKQILIWMQTPEAVLGLATVYLRIYFLGMTATMIYNFGSAILRAVGDTKRPLYYLFAAGIVNVILNLIFVIGFKLSVMGVAIATVISQCISAFLILKCMVHESGSIRLDLRNLGINKEKFIKIVQIGLPASLQGVIFSLSNVVIQSSVNSFGEITVAGNSAAANIEGFVYVAMNSLYQAAISFTGQNVGAGKYERVNRILYTAEACVIVVGLVLGNGALFFGRQLLSIYTENPAVIDTGMKRMNVIARTYALCGMMDVMVGSLRGLGYSVMPMIVSLIGACGLRLLWIFTFFRMEQFHTVTSLYLTYTWSWIITLSAHVICWIIVRRKLGRQWNS</sequence>
<evidence type="ECO:0000313" key="8">
    <source>
        <dbReference type="EMBL" id="MBC5680568.1"/>
    </source>
</evidence>
<feature type="transmembrane region" description="Helical" evidence="7">
    <location>
        <begin position="107"/>
        <end position="130"/>
    </location>
</feature>
<feature type="transmembrane region" description="Helical" evidence="7">
    <location>
        <begin position="426"/>
        <end position="447"/>
    </location>
</feature>
<accession>A0ABR7G0J7</accession>
<feature type="transmembrane region" description="Helical" evidence="7">
    <location>
        <begin position="199"/>
        <end position="222"/>
    </location>
</feature>
<dbReference type="InterPro" id="IPR048279">
    <property type="entry name" value="MdtK-like"/>
</dbReference>
<dbReference type="RefSeq" id="WP_186836576.1">
    <property type="nucleotide sequence ID" value="NZ_JACOPD010000004.1"/>
</dbReference>
<keyword evidence="2" id="KW-0813">Transport</keyword>
<feature type="transmembrane region" description="Helical" evidence="7">
    <location>
        <begin position="387"/>
        <end position="414"/>
    </location>
</feature>
<feature type="transmembrane region" description="Helical" evidence="7">
    <location>
        <begin position="66"/>
        <end position="86"/>
    </location>
</feature>
<dbReference type="CDD" id="cd13138">
    <property type="entry name" value="MATE_yoeA_like"/>
    <property type="match status" value="1"/>
</dbReference>
<comment type="subcellular location">
    <subcellularLocation>
        <location evidence="1">Cell membrane</location>
        <topology evidence="1">Multi-pass membrane protein</topology>
    </subcellularLocation>
</comment>
<name>A0ABR7G0J7_9FIRM</name>
<evidence type="ECO:0000256" key="3">
    <source>
        <dbReference type="ARBA" id="ARBA00022475"/>
    </source>
</evidence>
<dbReference type="EMBL" id="JACOPD010000004">
    <property type="protein sequence ID" value="MBC5680568.1"/>
    <property type="molecule type" value="Genomic_DNA"/>
</dbReference>
<dbReference type="NCBIfam" id="TIGR00797">
    <property type="entry name" value="matE"/>
    <property type="match status" value="1"/>
</dbReference>
<dbReference type="Proteomes" id="UP000628463">
    <property type="component" value="Unassembled WGS sequence"/>
</dbReference>
<dbReference type="InterPro" id="IPR052031">
    <property type="entry name" value="Membrane_Transporter-Flippase"/>
</dbReference>